<feature type="domain" description="Alpha galactosidase C-terminal" evidence="15">
    <location>
        <begin position="1690"/>
        <end position="1759"/>
    </location>
</feature>
<dbReference type="InterPro" id="IPR035992">
    <property type="entry name" value="Ricin_B-like_lectins"/>
</dbReference>
<organism evidence="16 17">
    <name type="scientific">Symbiodinium microadriaticum</name>
    <name type="common">Dinoflagellate</name>
    <name type="synonym">Zooxanthella microadriatica</name>
    <dbReference type="NCBI Taxonomy" id="2951"/>
    <lineage>
        <taxon>Eukaryota</taxon>
        <taxon>Sar</taxon>
        <taxon>Alveolata</taxon>
        <taxon>Dinophyceae</taxon>
        <taxon>Suessiales</taxon>
        <taxon>Symbiodiniaceae</taxon>
        <taxon>Symbiodinium</taxon>
    </lineage>
</organism>
<dbReference type="EMBL" id="LSRX01000401">
    <property type="protein sequence ID" value="OLP98322.1"/>
    <property type="molecule type" value="Genomic_DNA"/>
</dbReference>
<dbReference type="Gene3D" id="3.20.20.70">
    <property type="entry name" value="Aldolase class I"/>
    <property type="match status" value="1"/>
</dbReference>
<reference evidence="16 17" key="1">
    <citation type="submission" date="2016-02" db="EMBL/GenBank/DDBJ databases">
        <title>Genome analysis of coral dinoflagellate symbionts highlights evolutionary adaptations to a symbiotic lifestyle.</title>
        <authorList>
            <person name="Aranda M."/>
            <person name="Li Y."/>
            <person name="Liew Y.J."/>
            <person name="Baumgarten S."/>
            <person name="Simakov O."/>
            <person name="Wilson M."/>
            <person name="Piel J."/>
            <person name="Ashoor H."/>
            <person name="Bougouffa S."/>
            <person name="Bajic V.B."/>
            <person name="Ryu T."/>
            <person name="Ravasi T."/>
            <person name="Bayer T."/>
            <person name="Micklem G."/>
            <person name="Kim H."/>
            <person name="Bhak J."/>
            <person name="Lajeunesse T.C."/>
            <person name="Voolstra C.R."/>
        </authorList>
    </citation>
    <scope>NUCLEOTIDE SEQUENCE [LARGE SCALE GENOMIC DNA]</scope>
    <source>
        <strain evidence="16 17">CCMP2467</strain>
    </source>
</reference>
<comment type="similarity">
    <text evidence="3 11">Belongs to the glycosyl hydrolase 27 family.</text>
</comment>
<feature type="transmembrane region" description="Helical" evidence="13">
    <location>
        <begin position="37"/>
        <end position="58"/>
    </location>
</feature>
<protein>
    <recommendedName>
        <fullName evidence="4 11">Alpha-galactosidase</fullName>
        <ecNumber evidence="4 11">3.2.1.22</ecNumber>
    </recommendedName>
    <alternativeName>
        <fullName evidence="11">Melibiase</fullName>
    </alternativeName>
</protein>
<dbReference type="InterPro" id="IPR017853">
    <property type="entry name" value="GH"/>
</dbReference>
<dbReference type="Gene3D" id="1.25.40.10">
    <property type="entry name" value="Tetratricopeptide repeat domain"/>
    <property type="match status" value="1"/>
</dbReference>
<dbReference type="SUPFAM" id="SSF51445">
    <property type="entry name" value="(Trans)glycosidases"/>
    <property type="match status" value="1"/>
</dbReference>
<keyword evidence="9 13" id="KW-0472">Membrane</keyword>
<evidence type="ECO:0000256" key="7">
    <source>
        <dbReference type="ARBA" id="ARBA00022801"/>
    </source>
</evidence>
<comment type="catalytic activity">
    <reaction evidence="1 11">
        <text>Hydrolysis of terminal, non-reducing alpha-D-galactose residues in alpha-D-galactosides, including galactose oligosaccharides, galactomannans and galactolipids.</text>
        <dbReference type="EC" id="3.2.1.22"/>
    </reaction>
</comment>
<keyword evidence="7 11" id="KW-0378">Hydrolase</keyword>
<feature type="region of interest" description="Disordered" evidence="12">
    <location>
        <begin position="1851"/>
        <end position="1893"/>
    </location>
</feature>
<dbReference type="PANTHER" id="PTHR11827">
    <property type="entry name" value="SOLUTE CARRIER FAMILY 12, CATION COTRANSPORTERS"/>
    <property type="match status" value="1"/>
</dbReference>
<dbReference type="InterPro" id="IPR018491">
    <property type="entry name" value="SLC12_C"/>
</dbReference>
<accession>A0A1Q9DT24</accession>
<feature type="transmembrane region" description="Helical" evidence="13">
    <location>
        <begin position="70"/>
        <end position="89"/>
    </location>
</feature>
<evidence type="ECO:0000256" key="10">
    <source>
        <dbReference type="ARBA" id="ARBA00023295"/>
    </source>
</evidence>
<dbReference type="InterPro" id="IPR004842">
    <property type="entry name" value="SLC12A_fam"/>
</dbReference>
<gene>
    <name evidence="16" type="primary">Slc12a5</name>
    <name evidence="16" type="ORF">AK812_SmicGene19230</name>
</gene>
<keyword evidence="10 11" id="KW-0326">Glycosidase</keyword>
<evidence type="ECO:0000256" key="6">
    <source>
        <dbReference type="ARBA" id="ARBA00022729"/>
    </source>
</evidence>
<evidence type="ECO:0000256" key="1">
    <source>
        <dbReference type="ARBA" id="ARBA00001255"/>
    </source>
</evidence>
<feature type="domain" description="SLC12A transporter C-terminal" evidence="14">
    <location>
        <begin position="172"/>
        <end position="285"/>
    </location>
</feature>
<dbReference type="InterPro" id="IPR002241">
    <property type="entry name" value="Glyco_hydro_27"/>
</dbReference>
<evidence type="ECO:0000256" key="12">
    <source>
        <dbReference type="SAM" id="MobiDB-lite"/>
    </source>
</evidence>
<dbReference type="InterPro" id="IPR013780">
    <property type="entry name" value="Glyco_hydro_b"/>
</dbReference>
<evidence type="ECO:0000256" key="3">
    <source>
        <dbReference type="ARBA" id="ARBA00009743"/>
    </source>
</evidence>
<evidence type="ECO:0000256" key="8">
    <source>
        <dbReference type="ARBA" id="ARBA00022989"/>
    </source>
</evidence>
<keyword evidence="11" id="KW-1015">Disulfide bond</keyword>
<dbReference type="SUPFAM" id="SSF51011">
    <property type="entry name" value="Glycosyl hydrolase domain"/>
    <property type="match status" value="1"/>
</dbReference>
<name>A0A1Q9DT24_SYMMI</name>
<dbReference type="OrthoDB" id="437184at2759"/>
<dbReference type="Proteomes" id="UP000186817">
    <property type="component" value="Unassembled WGS sequence"/>
</dbReference>
<keyword evidence="5 13" id="KW-0812">Transmembrane</keyword>
<evidence type="ECO:0000259" key="14">
    <source>
        <dbReference type="Pfam" id="PF03522"/>
    </source>
</evidence>
<dbReference type="Gene3D" id="2.60.40.1180">
    <property type="entry name" value="Golgi alpha-mannosidase II"/>
    <property type="match status" value="1"/>
</dbReference>
<feature type="domain" description="SLC12A transporter C-terminal" evidence="14">
    <location>
        <begin position="297"/>
        <end position="346"/>
    </location>
</feature>
<feature type="region of interest" description="Disordered" evidence="12">
    <location>
        <begin position="425"/>
        <end position="467"/>
    </location>
</feature>
<feature type="transmembrane region" description="Helical" evidence="13">
    <location>
        <begin position="95"/>
        <end position="113"/>
    </location>
</feature>
<dbReference type="InterPro" id="IPR011990">
    <property type="entry name" value="TPR-like_helical_dom_sf"/>
</dbReference>
<dbReference type="GO" id="GO:0005975">
    <property type="term" value="P:carbohydrate metabolic process"/>
    <property type="evidence" value="ECO:0007669"/>
    <property type="project" value="InterPro"/>
</dbReference>
<dbReference type="EC" id="3.2.1.22" evidence="4 11"/>
<dbReference type="PROSITE" id="PS50231">
    <property type="entry name" value="RICIN_B_LECTIN"/>
    <property type="match status" value="2"/>
</dbReference>
<keyword evidence="8 13" id="KW-1133">Transmembrane helix</keyword>
<evidence type="ECO:0000313" key="16">
    <source>
        <dbReference type="EMBL" id="OLP98322.1"/>
    </source>
</evidence>
<keyword evidence="17" id="KW-1185">Reference proteome</keyword>
<dbReference type="Gene3D" id="2.80.10.50">
    <property type="match status" value="1"/>
</dbReference>
<dbReference type="SUPFAM" id="SSF50370">
    <property type="entry name" value="Ricin B-like lectins"/>
    <property type="match status" value="2"/>
</dbReference>
<dbReference type="GO" id="GO:0016020">
    <property type="term" value="C:membrane"/>
    <property type="evidence" value="ECO:0007669"/>
    <property type="project" value="UniProtKB-SubCell"/>
</dbReference>
<dbReference type="GO" id="GO:0004557">
    <property type="term" value="F:alpha-galactosidase activity"/>
    <property type="evidence" value="ECO:0007669"/>
    <property type="project" value="UniProtKB-EC"/>
</dbReference>
<sequence length="1920" mass="214231">MTGSVVSFGQDDSWILPETSFSGTQYARALRSARCFLMAYAFMNLSCFTLTWLHSATWRPSWIHQRRWRVLNLISCGLGFLICVAIMIIVNHLWALAACLVAGCLYLFVNWKVEAKEWGSAMDGITFRLALSALVQLEQSQYQHVNWRPQVLIIYSIPNTEEGTRCHEGNLRFASQLRKGKGFCMVACVLESSVRDAKAQLQAAKEKQVIKDLMAKEGIEGFAEVVVAPNMAEGAHYIIQLTGIGGLVPNTVMLDWPEDRADTTSQDFVEILSHAYSADKAVIAVKGLKDMPLEEVKGPRSTIDVWWMIHDGGFLILLSWLLTQHRNWRQSQIRVFTLAEDVSEEKAKAAGEFLSRTLRERRLFDVEVEVILADDAMIQPYTYDWTWRVEGRHQFLSSLRVEPAAAESIPLEIDDLFVVDENSCVSADPRDPPCSSTSSRSVDSRCSDPEDSQPGNVMVSDCRTDRSTKETGHVMRNRCHTRVSQPPLPMCARLPPAPEFTNLESCARLNQVVLSRSSEADLVVLNLPDQWGTEAHKARAFMTYCNTLTAGLRHVMFVHSSGHEVDEFDQEQNRSEGFSKFLPSIQKQRTFRVRGHFLPEKSLSEGCETRDADTYSKKVADSWFQKTRQGALHPELHGLRPDRASFDVMIQGCAKVDDLTRAERYLIDLLERTSDRPHRNSFREVIQALLRAGEPKRAHVWAEDPLHSFCLASTVRADSSQHRAEQAMLARALVLCLWPSWPWWPLAALAAHSRDERFRPWVPDEPRPKALSSRPPMGWSSWYAFGAEVDQLRMERTFAKLLNRSVQAGSARSLWDAGYRFANIDDGWQACHAGVDGSFHSAEGKPLVNRSKFPDLRAMTSRARAMGLRPGFYMNNYICAEGSPRGGIGGEMYMRNMRGSVEFLHEYGFEYVKIDSGSVYNDLQLWSDLLGAAGSPIAIENCHQGGMEPNATWCPYDLFRTAGDLHSVGLDVELLATALVLNKSRVGCWAYPDTLDAGAPPSMRSQFGAYAIMSAPLILSFDLLDDQKLDQASVGLNWNTSPPSKMAKTQDDDPDEAEVLGSSLYTLIAMADLEVFGTHLKTCYCGGRLAAAHTVEAVAYTLQGVQKVQVQTMRCTSYACRKSFGPNFVWEDSAKYNTVNSDTMGRILFINNKCGFATDYLHYHSLLEFRAFVATRAVKDVYQEVFGLSHSDKSSQFRVNHATGVMYWIAVHELEALGKGKERDIIIGNEISEATLRAYEHHLQRTCFLHPRPSTVHEIVADGHAKVHVKCDNVLRHSGKPKADKRIKPYGHGWFMLVHPKNLRILWARAMEAPEGNDILETALRETLPKYPKADGVVVDRACSFLPCACRIKAFNQVKYWSVDLFHAHGHTKVWDIITNEEVIKVNQNWAGSPGRLLRRWSPHPSSEPLFAWAQPCGASENASGWAYDADRREVTWRGSCLSWADGASLRPCQGSPTQRWLLRDGRLWQLQPKPLSETFEEGVLRLSRCNASVPSQHWKRSGRCDRLCNVQNDLRFREGGCWEITGCSTAEEAEVGVNFGCKALPKTGAGGCAANGAWRFQGSEIRAVMDGKCLQVDLRDGRSVNVGSCTGQPHQQWEVDGPLIRSLLQPGQCIDSGIPAPPPETTGRCLSVQVLSLPAEHTEVGPALGLSDVCDVSQPPGHPVRFADGHMFAGDLCVRALRGLPTAFGPLQLWAKPQPEGVAVLLLNRGSEAPTLSARVGLSELGLAPSRKHRVRDLWARRDLPPVSGNVAMVAASGDSQLLHLSPLAWDEEWACRAAVGMIENAGDLRECSSLINVALSDRRSMQSMTCLSEERDEAMFLALEAELALGLLKGYAFYSPSDAPLHDFPSPTDHRGAGRFESHREHERETREPEIGMFREKAKAPRPATRAQKDIRATGVFFCWGVSATVQMTVELKL</sequence>
<evidence type="ECO:0000313" key="17">
    <source>
        <dbReference type="Proteomes" id="UP000186817"/>
    </source>
</evidence>
<evidence type="ECO:0000256" key="5">
    <source>
        <dbReference type="ARBA" id="ARBA00022692"/>
    </source>
</evidence>
<evidence type="ECO:0000256" key="13">
    <source>
        <dbReference type="SAM" id="Phobius"/>
    </source>
</evidence>
<keyword evidence="6" id="KW-0732">Signal</keyword>
<dbReference type="Pfam" id="PF03522">
    <property type="entry name" value="SLC12"/>
    <property type="match status" value="2"/>
</dbReference>
<evidence type="ECO:0000256" key="9">
    <source>
        <dbReference type="ARBA" id="ARBA00023136"/>
    </source>
</evidence>
<dbReference type="PANTHER" id="PTHR11827:SF72">
    <property type="entry name" value="GH08340P"/>
    <property type="match status" value="1"/>
</dbReference>
<dbReference type="GO" id="GO:0015377">
    <property type="term" value="F:chloride:monoatomic cation symporter activity"/>
    <property type="evidence" value="ECO:0007669"/>
    <property type="project" value="InterPro"/>
</dbReference>
<dbReference type="Pfam" id="PF17801">
    <property type="entry name" value="Melibiase_C"/>
    <property type="match status" value="1"/>
</dbReference>
<evidence type="ECO:0000256" key="2">
    <source>
        <dbReference type="ARBA" id="ARBA00004141"/>
    </source>
</evidence>
<evidence type="ECO:0000256" key="11">
    <source>
        <dbReference type="RuleBase" id="RU361168"/>
    </source>
</evidence>
<evidence type="ECO:0000256" key="4">
    <source>
        <dbReference type="ARBA" id="ARBA00012755"/>
    </source>
</evidence>
<dbReference type="InterPro" id="IPR041233">
    <property type="entry name" value="Melibiase_C"/>
</dbReference>
<feature type="compositionally biased region" description="Basic and acidic residues" evidence="12">
    <location>
        <begin position="1854"/>
        <end position="1885"/>
    </location>
</feature>
<evidence type="ECO:0000259" key="15">
    <source>
        <dbReference type="Pfam" id="PF17801"/>
    </source>
</evidence>
<comment type="subcellular location">
    <subcellularLocation>
        <location evidence="2">Membrane</location>
        <topology evidence="2">Multi-pass membrane protein</topology>
    </subcellularLocation>
</comment>
<comment type="caution">
    <text evidence="16">The sequence shown here is derived from an EMBL/GenBank/DDBJ whole genome shotgun (WGS) entry which is preliminary data.</text>
</comment>
<proteinExistence type="inferred from homology"/>
<dbReference type="InterPro" id="IPR013785">
    <property type="entry name" value="Aldolase_TIM"/>
</dbReference>
<dbReference type="PRINTS" id="PR00740">
    <property type="entry name" value="GLHYDRLASE27"/>
</dbReference>